<evidence type="ECO:0000256" key="3">
    <source>
        <dbReference type="ARBA" id="ARBA00022448"/>
    </source>
</evidence>
<dbReference type="EMBL" id="LNXY01000027">
    <property type="protein sequence ID" value="KTC85662.1"/>
    <property type="molecule type" value="Genomic_DNA"/>
</dbReference>
<evidence type="ECO:0000313" key="9">
    <source>
        <dbReference type="EMBL" id="KTC85662.1"/>
    </source>
</evidence>
<dbReference type="InterPro" id="IPR038591">
    <property type="entry name" value="NolW-like_sf"/>
</dbReference>
<evidence type="ECO:0000256" key="1">
    <source>
        <dbReference type="ARBA" id="ARBA00004442"/>
    </source>
</evidence>
<accession>A0A0W0SQS6</accession>
<evidence type="ECO:0000256" key="5">
    <source>
        <dbReference type="ARBA" id="ARBA00023136"/>
    </source>
</evidence>
<dbReference type="AlphaFoldDB" id="A0A0W0SQS6"/>
<dbReference type="GO" id="GO:0009279">
    <property type="term" value="C:cell outer membrane"/>
    <property type="evidence" value="ECO:0007669"/>
    <property type="project" value="UniProtKB-SubCell"/>
</dbReference>
<keyword evidence="3 7" id="KW-0813">Transport</keyword>
<comment type="caution">
    <text evidence="9">The sequence shown here is derived from an EMBL/GenBank/DDBJ whole genome shotgun (WGS) entry which is preliminary data.</text>
</comment>
<dbReference type="InterPro" id="IPR051808">
    <property type="entry name" value="Type_IV_pilus_biogenesis"/>
</dbReference>
<dbReference type="Pfam" id="PF00263">
    <property type="entry name" value="Secretin"/>
    <property type="match status" value="1"/>
</dbReference>
<dbReference type="Pfam" id="PF03958">
    <property type="entry name" value="Secretin_N"/>
    <property type="match status" value="1"/>
</dbReference>
<dbReference type="InterPro" id="IPR004846">
    <property type="entry name" value="T2SS/T3SS_dom"/>
</dbReference>
<keyword evidence="4" id="KW-0732">Signal</keyword>
<keyword evidence="5" id="KW-0472">Membrane</keyword>
<comment type="similarity">
    <text evidence="2">Belongs to the bacterial secretin family. PilQ subfamily.</text>
</comment>
<evidence type="ECO:0000313" key="10">
    <source>
        <dbReference type="Proteomes" id="UP000054736"/>
    </source>
</evidence>
<evidence type="ECO:0000256" key="6">
    <source>
        <dbReference type="ARBA" id="ARBA00023237"/>
    </source>
</evidence>
<evidence type="ECO:0000259" key="8">
    <source>
        <dbReference type="SMART" id="SM00965"/>
    </source>
</evidence>
<dbReference type="InterPro" id="IPR013355">
    <property type="entry name" value="Pilus_4_PilQ"/>
</dbReference>
<evidence type="ECO:0000256" key="2">
    <source>
        <dbReference type="ARBA" id="ARBA00006304"/>
    </source>
</evidence>
<gene>
    <name evidence="9" type="primary">pilQ</name>
    <name evidence="9" type="ORF">Ldro_1987</name>
</gene>
<dbReference type="STRING" id="1212489.Ldro_1987"/>
<dbReference type="Gene3D" id="3.30.1370.130">
    <property type="match status" value="1"/>
</dbReference>
<organism evidence="9 10">
    <name type="scientific">Legionella drozanskii LLAP-1</name>
    <dbReference type="NCBI Taxonomy" id="1212489"/>
    <lineage>
        <taxon>Bacteria</taxon>
        <taxon>Pseudomonadati</taxon>
        <taxon>Pseudomonadota</taxon>
        <taxon>Gammaproteobacteria</taxon>
        <taxon>Legionellales</taxon>
        <taxon>Legionellaceae</taxon>
        <taxon>Legionella</taxon>
    </lineage>
</organism>
<dbReference type="SMART" id="SM00965">
    <property type="entry name" value="STN"/>
    <property type="match status" value="1"/>
</dbReference>
<comment type="subcellular location">
    <subcellularLocation>
        <location evidence="1 7">Cell outer membrane</location>
    </subcellularLocation>
</comment>
<dbReference type="PANTHER" id="PTHR30604:SF1">
    <property type="entry name" value="DNA UTILIZATION PROTEIN HOFQ"/>
    <property type="match status" value="1"/>
</dbReference>
<dbReference type="PRINTS" id="PR00811">
    <property type="entry name" value="BCTERIALGSPD"/>
</dbReference>
<keyword evidence="6" id="KW-0998">Cell outer membrane</keyword>
<dbReference type="Proteomes" id="UP000054736">
    <property type="component" value="Unassembled WGS sequence"/>
</dbReference>
<proteinExistence type="inferred from homology"/>
<dbReference type="InterPro" id="IPR005644">
    <property type="entry name" value="NolW-like"/>
</dbReference>
<evidence type="ECO:0000256" key="4">
    <source>
        <dbReference type="ARBA" id="ARBA00022729"/>
    </source>
</evidence>
<dbReference type="PATRIC" id="fig|1212489.4.peg.2100"/>
<dbReference type="InterPro" id="IPR001775">
    <property type="entry name" value="GspD/PilQ"/>
</dbReference>
<sequence>MDKIILALILFMSGGHLFAKNNDFERVKAKAVQQENKTERVMQLPFKEKTFKGKTISLNFQNIKVRALLQLMANFTGINIVVSDKVSGNISLRLNDIPWDRALDIILTTRSLTKRKIGNVMLIAPVDEIIELEKKEFSVESDLSSLVPLQIDLFQINYAKATDIANLLRDQNAKLLSSRGSLSVDPRTNTIWIQDVQSQLEKVREFVRRLDVPVKQVLIEARIVNASKDFVRDLGIRFGISRPEHIMGRLRDSKQIVETSGSQENSPLSERLNLDLAAVPLSASPASVGIALAKLGNGILLDLELSALESEGKGEIIANPRLITTNQQAAVIESGEEIPYQEATLSGATAISFKKAVLSLKVTPQITPDSKILMEIHINQDIPSVKIFNGVPSILTKEIQTNVLINDGQTIVLGGIYKQDKYKALNRVPFLGELPVVGQLFRNNTTVVKNEELLIFITPRIITNNLSGVTIKGQRQAFAGGIELDKFGKPLRSIH</sequence>
<dbReference type="Gene3D" id="3.30.1370.120">
    <property type="match status" value="1"/>
</dbReference>
<name>A0A0W0SQS6_9GAMM</name>
<dbReference type="PANTHER" id="PTHR30604">
    <property type="entry name" value="PROTEIN TRANSPORT PROTEIN HOFQ"/>
    <property type="match status" value="1"/>
</dbReference>
<keyword evidence="10" id="KW-1185">Reference proteome</keyword>
<dbReference type="GO" id="GO:0009306">
    <property type="term" value="P:protein secretion"/>
    <property type="evidence" value="ECO:0007669"/>
    <property type="project" value="InterPro"/>
</dbReference>
<feature type="domain" description="Secretin/TonB short N-terminal" evidence="8">
    <location>
        <begin position="78"/>
        <end position="126"/>
    </location>
</feature>
<protein>
    <submittedName>
        <fullName evidence="9">Type IV pilus (Tfp) assembly protein PilQ</fullName>
    </submittedName>
</protein>
<dbReference type="InterPro" id="IPR011662">
    <property type="entry name" value="Secretin/TonB_short_N"/>
</dbReference>
<dbReference type="NCBIfam" id="TIGR02515">
    <property type="entry name" value="IV_pilus_PilQ"/>
    <property type="match status" value="1"/>
</dbReference>
<reference evidence="9 10" key="1">
    <citation type="submission" date="2015-11" db="EMBL/GenBank/DDBJ databases">
        <title>Genomic analysis of 38 Legionella species identifies large and diverse effector repertoires.</title>
        <authorList>
            <person name="Burstein D."/>
            <person name="Amaro F."/>
            <person name="Zusman T."/>
            <person name="Lifshitz Z."/>
            <person name="Cohen O."/>
            <person name="Gilbert J.A."/>
            <person name="Pupko T."/>
            <person name="Shuman H.A."/>
            <person name="Segal G."/>
        </authorList>
    </citation>
    <scope>NUCLEOTIDE SEQUENCE [LARGE SCALE GENOMIC DNA]</scope>
    <source>
        <strain evidence="9 10">ATCC 700990</strain>
    </source>
</reference>
<dbReference type="InterPro" id="IPR004845">
    <property type="entry name" value="T2SS_GspD_CS"/>
</dbReference>
<dbReference type="PROSITE" id="PS00875">
    <property type="entry name" value="T2SP_D"/>
    <property type="match status" value="1"/>
</dbReference>
<evidence type="ECO:0000256" key="7">
    <source>
        <dbReference type="RuleBase" id="RU004004"/>
    </source>
</evidence>